<dbReference type="SUPFAM" id="SSF56519">
    <property type="entry name" value="Penicillin binding protein dimerisation domain"/>
    <property type="match status" value="1"/>
</dbReference>
<evidence type="ECO:0000256" key="10">
    <source>
        <dbReference type="SAM" id="Phobius"/>
    </source>
</evidence>
<evidence type="ECO:0000256" key="7">
    <source>
        <dbReference type="ARBA" id="ARBA00022989"/>
    </source>
</evidence>
<keyword evidence="3" id="KW-1003">Cell membrane</keyword>
<evidence type="ECO:0000256" key="6">
    <source>
        <dbReference type="ARBA" id="ARBA00022984"/>
    </source>
</evidence>
<keyword evidence="9" id="KW-0961">Cell wall biogenesis/degradation</keyword>
<feature type="transmembrane region" description="Helical" evidence="10">
    <location>
        <begin position="6"/>
        <end position="26"/>
    </location>
</feature>
<evidence type="ECO:0000256" key="4">
    <source>
        <dbReference type="ARBA" id="ARBA00022692"/>
    </source>
</evidence>
<evidence type="ECO:0000256" key="3">
    <source>
        <dbReference type="ARBA" id="ARBA00022475"/>
    </source>
</evidence>
<proteinExistence type="predicted"/>
<dbReference type="Gene3D" id="3.90.1310.10">
    <property type="entry name" value="Penicillin-binding protein 2a (Domain 2)"/>
    <property type="match status" value="1"/>
</dbReference>
<dbReference type="Gene3D" id="3.40.710.10">
    <property type="entry name" value="DD-peptidase/beta-lactamase superfamily"/>
    <property type="match status" value="1"/>
</dbReference>
<evidence type="ECO:0000256" key="1">
    <source>
        <dbReference type="ARBA" id="ARBA00004167"/>
    </source>
</evidence>
<dbReference type="Pfam" id="PF00905">
    <property type="entry name" value="Transpeptidase"/>
    <property type="match status" value="1"/>
</dbReference>
<keyword evidence="8 10" id="KW-0472">Membrane</keyword>
<dbReference type="GO" id="GO:0046677">
    <property type="term" value="P:response to antibiotic"/>
    <property type="evidence" value="ECO:0007669"/>
    <property type="project" value="UniProtKB-KW"/>
</dbReference>
<dbReference type="Proteomes" id="UP000178851">
    <property type="component" value="Unassembled WGS sequence"/>
</dbReference>
<name>A0A1F7YFP6_9BACT</name>
<keyword evidence="5" id="KW-0133">Cell shape</keyword>
<evidence type="ECO:0000256" key="9">
    <source>
        <dbReference type="ARBA" id="ARBA00023316"/>
    </source>
</evidence>
<dbReference type="GO" id="GO:0071555">
    <property type="term" value="P:cell wall organization"/>
    <property type="evidence" value="ECO:0007669"/>
    <property type="project" value="TreeGrafter"/>
</dbReference>
<accession>A0A1F7YFP6</accession>
<dbReference type="InterPro" id="IPR001460">
    <property type="entry name" value="PCN-bd_Tpept"/>
</dbReference>
<evidence type="ECO:0000259" key="12">
    <source>
        <dbReference type="Pfam" id="PF03717"/>
    </source>
</evidence>
<feature type="domain" description="Penicillin-binding protein transpeptidase" evidence="11">
    <location>
        <begin position="183"/>
        <end position="493"/>
    </location>
</feature>
<dbReference type="InterPro" id="IPR012338">
    <property type="entry name" value="Beta-lactam/transpept-like"/>
</dbReference>
<reference evidence="13 14" key="1">
    <citation type="journal article" date="2016" name="Nat. Commun.">
        <title>Thousands of microbial genomes shed light on interconnected biogeochemical processes in an aquifer system.</title>
        <authorList>
            <person name="Anantharaman K."/>
            <person name="Brown C.T."/>
            <person name="Hug L.A."/>
            <person name="Sharon I."/>
            <person name="Castelle C.J."/>
            <person name="Probst A.J."/>
            <person name="Thomas B.C."/>
            <person name="Singh A."/>
            <person name="Wilkins M.J."/>
            <person name="Karaoz U."/>
            <person name="Brodie E.L."/>
            <person name="Williams K.H."/>
            <person name="Hubbard S.S."/>
            <person name="Banfield J.F."/>
        </authorList>
    </citation>
    <scope>NUCLEOTIDE SEQUENCE [LARGE SCALE GENOMIC DNA]</scope>
</reference>
<dbReference type="InterPro" id="IPR050515">
    <property type="entry name" value="Beta-lactam/transpept"/>
</dbReference>
<evidence type="ECO:0000256" key="5">
    <source>
        <dbReference type="ARBA" id="ARBA00022960"/>
    </source>
</evidence>
<gene>
    <name evidence="13" type="ORF">A2627_03830</name>
</gene>
<dbReference type="EMBL" id="MGGI01000016">
    <property type="protein sequence ID" value="OGM26143.1"/>
    <property type="molecule type" value="Genomic_DNA"/>
</dbReference>
<dbReference type="AlphaFoldDB" id="A0A1F7YFP6"/>
<keyword evidence="7 10" id="KW-1133">Transmembrane helix</keyword>
<evidence type="ECO:0000259" key="11">
    <source>
        <dbReference type="Pfam" id="PF00905"/>
    </source>
</evidence>
<evidence type="ECO:0000313" key="13">
    <source>
        <dbReference type="EMBL" id="OGM26143.1"/>
    </source>
</evidence>
<dbReference type="GO" id="GO:0005886">
    <property type="term" value="C:plasma membrane"/>
    <property type="evidence" value="ECO:0007669"/>
    <property type="project" value="TreeGrafter"/>
</dbReference>
<comment type="subcellular location">
    <subcellularLocation>
        <location evidence="2">Cell membrane</location>
    </subcellularLocation>
    <subcellularLocation>
        <location evidence="1">Membrane</location>
        <topology evidence="1">Single-pass membrane protein</topology>
    </subcellularLocation>
</comment>
<dbReference type="SUPFAM" id="SSF56601">
    <property type="entry name" value="beta-lactamase/transpeptidase-like"/>
    <property type="match status" value="1"/>
</dbReference>
<evidence type="ECO:0008006" key="15">
    <source>
        <dbReference type="Google" id="ProtNLM"/>
    </source>
</evidence>
<comment type="caution">
    <text evidence="13">The sequence shown here is derived from an EMBL/GenBank/DDBJ whole genome shotgun (WGS) entry which is preliminary data.</text>
</comment>
<evidence type="ECO:0000256" key="2">
    <source>
        <dbReference type="ARBA" id="ARBA00004236"/>
    </source>
</evidence>
<dbReference type="PANTHER" id="PTHR30627:SF2">
    <property type="entry name" value="PEPTIDOGLYCAN D,D-TRANSPEPTIDASE MRDA"/>
    <property type="match status" value="1"/>
</dbReference>
<keyword evidence="4 10" id="KW-0812">Transmembrane</keyword>
<sequence length="503" mass="55104">MRSQSWLIWLLKGVLLLSILTLFARLTELQVIKGRYYRTLAEENRVRRIPIPAPRGIIYARGGEILVGNVGSVRKYEIGSNFAHVSGIIGEVNANEVGKVDPKCPDKGPKRLGSLVGRGGLEEEYDCRLRGIDGEQLLEVDTAEKLIRVLGKKDPISGEDIKTNIDYGLQKKVADLINNKRGAIVVSDGQGQILALYSSPSFDPNLFLGQENSDKINKILSDKTIPLFNRVIAGTYHPGSVFKIVVATSALEEGKINKDFVYDDPGVITVNGFNYSNWYFNQYGGREGAIGLTRAIARSTDTFFYKIGEMVGPDLIASWADKFGLSKKTGIDLPGEVAGFIPTSVWKESFKGERWFLGNTYHMAIGQGDVSLTPLSVNMETSVIASKGFLCEPSIAHEPICKKLEIKDSNIELIKEGMVGACSKGGTAFPFFDFRIGVACKTGTAETNKKEVNHAWFTVFAPIESPIIVVTVLVEEGGEGSSVAAPIAKDIMDYYFSNHKVDD</sequence>
<dbReference type="InterPro" id="IPR005311">
    <property type="entry name" value="PBP_dimer"/>
</dbReference>
<dbReference type="PANTHER" id="PTHR30627">
    <property type="entry name" value="PEPTIDOGLYCAN D,D-TRANSPEPTIDASE"/>
    <property type="match status" value="1"/>
</dbReference>
<dbReference type="GO" id="GO:0008658">
    <property type="term" value="F:penicillin binding"/>
    <property type="evidence" value="ECO:0007669"/>
    <property type="project" value="InterPro"/>
</dbReference>
<evidence type="ECO:0000256" key="8">
    <source>
        <dbReference type="ARBA" id="ARBA00023136"/>
    </source>
</evidence>
<dbReference type="Pfam" id="PF03717">
    <property type="entry name" value="PBP_dimer"/>
    <property type="match status" value="1"/>
</dbReference>
<protein>
    <recommendedName>
        <fullName evidence="15">Penicillin-binding protein 2</fullName>
    </recommendedName>
</protein>
<dbReference type="GO" id="GO:0008800">
    <property type="term" value="F:beta-lactamase activity"/>
    <property type="evidence" value="ECO:0007669"/>
    <property type="project" value="UniProtKB-EC"/>
</dbReference>
<keyword evidence="6" id="KW-0573">Peptidoglycan synthesis</keyword>
<organism evidence="13 14">
    <name type="scientific">Candidatus Woesebacteria bacterium RIFCSPHIGHO2_01_FULL_39_28</name>
    <dbReference type="NCBI Taxonomy" id="1802496"/>
    <lineage>
        <taxon>Bacteria</taxon>
        <taxon>Candidatus Woeseibacteriota</taxon>
    </lineage>
</organism>
<feature type="domain" description="Penicillin-binding protein dimerisation" evidence="12">
    <location>
        <begin position="71"/>
        <end position="149"/>
    </location>
</feature>
<dbReference type="InterPro" id="IPR036138">
    <property type="entry name" value="PBP_dimer_sf"/>
</dbReference>
<evidence type="ECO:0000313" key="14">
    <source>
        <dbReference type="Proteomes" id="UP000178851"/>
    </source>
</evidence>